<dbReference type="PANTHER" id="PTHR12526:SF638">
    <property type="entry name" value="SPORE COAT PROTEIN SA"/>
    <property type="match status" value="1"/>
</dbReference>
<dbReference type="Pfam" id="PF00534">
    <property type="entry name" value="Glycos_transf_1"/>
    <property type="match status" value="1"/>
</dbReference>
<accession>A0A081BND9</accession>
<organism evidence="3 4">
    <name type="scientific">Candidatus Moduliflexus flocculans</name>
    <dbReference type="NCBI Taxonomy" id="1499966"/>
    <lineage>
        <taxon>Bacteria</taxon>
        <taxon>Candidatus Moduliflexota</taxon>
        <taxon>Candidatus Moduliflexia</taxon>
        <taxon>Candidatus Moduliflexales</taxon>
        <taxon>Candidatus Moduliflexaceae</taxon>
    </lineage>
</organism>
<reference evidence="3 4" key="1">
    <citation type="journal article" date="2015" name="PeerJ">
        <title>First genomic representation of candidate bacterial phylum KSB3 points to enhanced environmental sensing as a trigger of wastewater bulking.</title>
        <authorList>
            <person name="Sekiguchi Y."/>
            <person name="Ohashi A."/>
            <person name="Parks D.H."/>
            <person name="Yamauchi T."/>
            <person name="Tyson G.W."/>
            <person name="Hugenholtz P."/>
        </authorList>
    </citation>
    <scope>NUCLEOTIDE SEQUENCE [LARGE SCALE GENOMIC DNA]</scope>
</reference>
<evidence type="ECO:0000313" key="4">
    <source>
        <dbReference type="Proteomes" id="UP000030700"/>
    </source>
</evidence>
<keyword evidence="4" id="KW-1185">Reference proteome</keyword>
<feature type="domain" description="Glycosyl transferase family 1" evidence="1">
    <location>
        <begin position="184"/>
        <end position="334"/>
    </location>
</feature>
<feature type="domain" description="Glycosyltransferase subfamily 4-like N-terminal" evidence="2">
    <location>
        <begin position="2"/>
        <end position="146"/>
    </location>
</feature>
<proteinExistence type="predicted"/>
<dbReference type="Pfam" id="PF13477">
    <property type="entry name" value="Glyco_trans_4_2"/>
    <property type="match status" value="1"/>
</dbReference>
<dbReference type="AlphaFoldDB" id="A0A081BND9"/>
<gene>
    <name evidence="3" type="ORF">U14_03151</name>
</gene>
<dbReference type="GO" id="GO:0016757">
    <property type="term" value="F:glycosyltransferase activity"/>
    <property type="evidence" value="ECO:0007669"/>
    <property type="project" value="InterPro"/>
</dbReference>
<dbReference type="STRING" id="1499966.U14_03151"/>
<dbReference type="InterPro" id="IPR001296">
    <property type="entry name" value="Glyco_trans_1"/>
</dbReference>
<dbReference type="Proteomes" id="UP000030700">
    <property type="component" value="Unassembled WGS sequence"/>
</dbReference>
<dbReference type="PANTHER" id="PTHR12526">
    <property type="entry name" value="GLYCOSYLTRANSFERASE"/>
    <property type="match status" value="1"/>
</dbReference>
<evidence type="ECO:0000259" key="2">
    <source>
        <dbReference type="Pfam" id="PF13477"/>
    </source>
</evidence>
<dbReference type="CDD" id="cd03808">
    <property type="entry name" value="GT4_CapM-like"/>
    <property type="match status" value="1"/>
</dbReference>
<name>A0A081BND9_9BACT</name>
<sequence length="368" mass="42123">MKIVFVANTSWFLYNFCQTLLRTVKAEGHDVYVIAPYDQTSSKFEELGIEWFDLSMHQTSKNPLRECLTLCHLYRILHTLHPEFVLTFTIKCNLYVGLVKKVLPFEQIATLAGLGQGFTGQNIWSVLIRTLYTVALKTARKVFFQNDDDSALFLHYRLVRTEQVEHTSGLGVNLSRFVPCSIEKTDGTRVFLMFGRLLKSKGYGLFLQAARQIHKERPSQAEFWILGIPDRSREDSRNLFQTIQAFHQQQIVRYIPAVDDVRSVLHQADVVVLPSEYNEGVPACLLEAMACGKPIITTNWKGCKKTVEHGKNGFLVEKGSVEELKNAILLCLDMNSAMFIQMGTLSRQKVEREFDEQSIIAKYIREIT</sequence>
<evidence type="ECO:0000313" key="3">
    <source>
        <dbReference type="EMBL" id="GAK51905.1"/>
    </source>
</evidence>
<evidence type="ECO:0000259" key="1">
    <source>
        <dbReference type="Pfam" id="PF00534"/>
    </source>
</evidence>
<dbReference type="InterPro" id="IPR028098">
    <property type="entry name" value="Glyco_trans_4-like_N"/>
</dbReference>
<dbReference type="SUPFAM" id="SSF53756">
    <property type="entry name" value="UDP-Glycosyltransferase/glycogen phosphorylase"/>
    <property type="match status" value="1"/>
</dbReference>
<dbReference type="HOGENOM" id="CLU_009583_8_1_0"/>
<dbReference type="Gene3D" id="3.40.50.2000">
    <property type="entry name" value="Glycogen Phosphorylase B"/>
    <property type="match status" value="2"/>
</dbReference>
<keyword evidence="3" id="KW-0808">Transferase</keyword>
<dbReference type="EMBL" id="DF820457">
    <property type="protein sequence ID" value="GAK51905.1"/>
    <property type="molecule type" value="Genomic_DNA"/>
</dbReference>
<protein>
    <submittedName>
        <fullName evidence="3">Glycosyl transferase group 1</fullName>
    </submittedName>
</protein>